<name>A0A3S4NID9_9MAGN</name>
<reference evidence="4 5" key="1">
    <citation type="journal article" date="2019" name="Nat. Plants">
        <title>Stout camphor tree genome fills gaps in understanding of flowering plant genome evolution.</title>
        <authorList>
            <person name="Chaw S.M."/>
            <person name="Liu Y.C."/>
            <person name="Wu Y.W."/>
            <person name="Wang H.Y."/>
            <person name="Lin C.I."/>
            <person name="Wu C.S."/>
            <person name="Ke H.M."/>
            <person name="Chang L.Y."/>
            <person name="Hsu C.Y."/>
            <person name="Yang H.T."/>
            <person name="Sudianto E."/>
            <person name="Hsu M.H."/>
            <person name="Wu K.P."/>
            <person name="Wang L.N."/>
            <person name="Leebens-Mack J.H."/>
            <person name="Tsai I.J."/>
        </authorList>
    </citation>
    <scope>NUCLEOTIDE SEQUENCE [LARGE SCALE GENOMIC DNA]</scope>
    <source>
        <strain evidence="5">cv. Chaw 1501</strain>
        <tissue evidence="4">Young leaves</tissue>
    </source>
</reference>
<dbReference type="PANTHER" id="PTHR31205:SF77">
    <property type="entry name" value="CROSS-LINKING PROTEIN, PUTATIVE (DUF569)-RELATED"/>
    <property type="match status" value="1"/>
</dbReference>
<dbReference type="EMBL" id="QPKB01000002">
    <property type="protein sequence ID" value="RWR77637.1"/>
    <property type="molecule type" value="Genomic_DNA"/>
</dbReference>
<evidence type="ECO:0000313" key="4">
    <source>
        <dbReference type="EMBL" id="RWR77637.1"/>
    </source>
</evidence>
<dbReference type="InterPro" id="IPR007679">
    <property type="entry name" value="DUF569"/>
</dbReference>
<evidence type="ECO:0000313" key="5">
    <source>
        <dbReference type="Proteomes" id="UP000283530"/>
    </source>
</evidence>
<dbReference type="InterPro" id="IPR008999">
    <property type="entry name" value="Actin-crosslinking"/>
</dbReference>
<dbReference type="Proteomes" id="UP000283530">
    <property type="component" value="Unassembled WGS sequence"/>
</dbReference>
<feature type="domain" description="DUF569" evidence="2">
    <location>
        <begin position="1"/>
        <end position="141"/>
    </location>
</feature>
<feature type="compositionally biased region" description="Polar residues" evidence="1">
    <location>
        <begin position="171"/>
        <end position="180"/>
    </location>
</feature>
<proteinExistence type="predicted"/>
<dbReference type="SUPFAM" id="SSF50405">
    <property type="entry name" value="Actin-crosslinking proteins"/>
    <property type="match status" value="1"/>
</dbReference>
<dbReference type="AlphaFoldDB" id="A0A3S4NID9"/>
<dbReference type="OrthoDB" id="2432302at2759"/>
<sequence length="297" mass="33333">MELFQRANAVRLRSHHDKYLLADDDEESVCQDRNGSSRSARWTVEFIGGENVLRLKSCYGKYLTASNAPFLLGMTGRKVLQTLPKRLDSSLEWEPIREGFHVKLKTRYGNYLRANGGVPPWRNSVTHDIPHRTATQDWILWEVDIVEIQIESPGQSPQKADSPSSSPAKKNTSGSTSSEMSPRLSKLKSSDSFTHGSPPKNDGRTIYFRIADDYGNVDDAFEEPFFNFKGTSVDELTNKLEEETGLNDLIVCSRHPLNGKLYPLRLHLPPNNTTMHVVVVKSTSKVAKGFAMPENPA</sequence>
<feature type="compositionally biased region" description="Low complexity" evidence="1">
    <location>
        <begin position="155"/>
        <end position="170"/>
    </location>
</feature>
<evidence type="ECO:0000256" key="1">
    <source>
        <dbReference type="SAM" id="MobiDB-lite"/>
    </source>
</evidence>
<dbReference type="PANTHER" id="PTHR31205">
    <property type="entry name" value="ACTIN CROSS-LINKING PROTEIN (DUF569)"/>
    <property type="match status" value="1"/>
</dbReference>
<accession>A0A3S4NID9</accession>
<gene>
    <name evidence="4" type="ORF">CKAN_00613300</name>
</gene>
<comment type="caution">
    <text evidence="4">The sequence shown here is derived from an EMBL/GenBank/DDBJ whole genome shotgun (WGS) entry which is preliminary data.</text>
</comment>
<evidence type="ECO:0000259" key="3">
    <source>
        <dbReference type="Pfam" id="PF22932"/>
    </source>
</evidence>
<feature type="domain" description="DUF569" evidence="3">
    <location>
        <begin position="203"/>
        <end position="280"/>
    </location>
</feature>
<dbReference type="Pfam" id="PF22932">
    <property type="entry name" value="Ubiq_DUF_assoc"/>
    <property type="match status" value="1"/>
</dbReference>
<dbReference type="FunFam" id="2.80.10.50:FF:000067">
    <property type="entry name" value="BnaC05g19630D protein"/>
    <property type="match status" value="1"/>
</dbReference>
<keyword evidence="5" id="KW-1185">Reference proteome</keyword>
<dbReference type="STRING" id="337451.A0A3S4NID9"/>
<dbReference type="CDD" id="cd23340">
    <property type="entry name" value="beta-trefoil_FSCN_ACP-like"/>
    <property type="match status" value="1"/>
</dbReference>
<dbReference type="Gene3D" id="2.80.10.50">
    <property type="match status" value="1"/>
</dbReference>
<feature type="region of interest" description="Disordered" evidence="1">
    <location>
        <begin position="152"/>
        <end position="205"/>
    </location>
</feature>
<dbReference type="Pfam" id="PF04601">
    <property type="entry name" value="DUF569"/>
    <property type="match status" value="1"/>
</dbReference>
<organism evidence="4 5">
    <name type="scientific">Cinnamomum micranthum f. kanehirae</name>
    <dbReference type="NCBI Taxonomy" id="337451"/>
    <lineage>
        <taxon>Eukaryota</taxon>
        <taxon>Viridiplantae</taxon>
        <taxon>Streptophyta</taxon>
        <taxon>Embryophyta</taxon>
        <taxon>Tracheophyta</taxon>
        <taxon>Spermatophyta</taxon>
        <taxon>Magnoliopsida</taxon>
        <taxon>Magnoliidae</taxon>
        <taxon>Laurales</taxon>
        <taxon>Lauraceae</taxon>
        <taxon>Cinnamomum</taxon>
    </lineage>
</organism>
<dbReference type="InterPro" id="IPR054726">
    <property type="entry name" value="Ubiq_DUF569-assoc"/>
</dbReference>
<evidence type="ECO:0000259" key="2">
    <source>
        <dbReference type="Pfam" id="PF04601"/>
    </source>
</evidence>
<protein>
    <submittedName>
        <fullName evidence="4">Putative Actin cross-linking protein</fullName>
    </submittedName>
</protein>